<sequence>MKIISLHQEETKIIKLAVENNRQAQQQIYGKYSSKMLSVCRQYIKDIQLAEDVMITAFMKVFTNLKNFEHKGSFEGWIRRIMVNECISYLRVQKKVKFAEDEFFVEESFNEIDSQFTVEQIQYLIDALPDGYKMVFNLYAIEGYKHNEIAKMLGINEGTSKSQLSHARKMLQTQITILKKQDNGTE</sequence>
<evidence type="ECO:0000256" key="2">
    <source>
        <dbReference type="ARBA" id="ARBA00023015"/>
    </source>
</evidence>
<feature type="domain" description="RNA polymerase sigma factor 70 region 4 type 2" evidence="6">
    <location>
        <begin position="119"/>
        <end position="171"/>
    </location>
</feature>
<dbReference type="GO" id="GO:0003677">
    <property type="term" value="F:DNA binding"/>
    <property type="evidence" value="ECO:0007669"/>
    <property type="project" value="InterPro"/>
</dbReference>
<dbReference type="InterPro" id="IPR014284">
    <property type="entry name" value="RNA_pol_sigma-70_dom"/>
</dbReference>
<dbReference type="CDD" id="cd06171">
    <property type="entry name" value="Sigma70_r4"/>
    <property type="match status" value="1"/>
</dbReference>
<dbReference type="SUPFAM" id="SSF88659">
    <property type="entry name" value="Sigma3 and sigma4 domains of RNA polymerase sigma factors"/>
    <property type="match status" value="1"/>
</dbReference>
<name>A0A1I1PSZ1_9FLAO</name>
<evidence type="ECO:0000256" key="4">
    <source>
        <dbReference type="ARBA" id="ARBA00023163"/>
    </source>
</evidence>
<proteinExistence type="inferred from homology"/>
<evidence type="ECO:0000259" key="5">
    <source>
        <dbReference type="Pfam" id="PF04542"/>
    </source>
</evidence>
<protein>
    <submittedName>
        <fullName evidence="7">RNA polymerase sigma-70 factor, ECF subfamily</fullName>
    </submittedName>
</protein>
<evidence type="ECO:0000313" key="7">
    <source>
        <dbReference type="EMBL" id="SFD09060.1"/>
    </source>
</evidence>
<dbReference type="Proteomes" id="UP000199672">
    <property type="component" value="Unassembled WGS sequence"/>
</dbReference>
<dbReference type="RefSeq" id="WP_091492544.1">
    <property type="nucleotide sequence ID" value="NZ_FOMH01000004.1"/>
</dbReference>
<reference evidence="8" key="1">
    <citation type="submission" date="2016-10" db="EMBL/GenBank/DDBJ databases">
        <authorList>
            <person name="Varghese N."/>
            <person name="Submissions S."/>
        </authorList>
    </citation>
    <scope>NUCLEOTIDE SEQUENCE [LARGE SCALE GENOMIC DNA]</scope>
    <source>
        <strain evidence="8">CGMCC 1.10370</strain>
    </source>
</reference>
<organism evidence="7 8">
    <name type="scientific">Flavobacterium phragmitis</name>
    <dbReference type="NCBI Taxonomy" id="739143"/>
    <lineage>
        <taxon>Bacteria</taxon>
        <taxon>Pseudomonadati</taxon>
        <taxon>Bacteroidota</taxon>
        <taxon>Flavobacteriia</taxon>
        <taxon>Flavobacteriales</taxon>
        <taxon>Flavobacteriaceae</taxon>
        <taxon>Flavobacterium</taxon>
    </lineage>
</organism>
<dbReference type="OrthoDB" id="1056775at2"/>
<dbReference type="GO" id="GO:0016987">
    <property type="term" value="F:sigma factor activity"/>
    <property type="evidence" value="ECO:0007669"/>
    <property type="project" value="UniProtKB-KW"/>
</dbReference>
<keyword evidence="3" id="KW-0731">Sigma factor</keyword>
<comment type="similarity">
    <text evidence="1">Belongs to the sigma-70 factor family. ECF subfamily.</text>
</comment>
<dbReference type="STRING" id="739143.SAMN05216297_104149"/>
<dbReference type="InterPro" id="IPR013325">
    <property type="entry name" value="RNA_pol_sigma_r2"/>
</dbReference>
<dbReference type="EMBL" id="FOMH01000004">
    <property type="protein sequence ID" value="SFD09060.1"/>
    <property type="molecule type" value="Genomic_DNA"/>
</dbReference>
<dbReference type="InterPro" id="IPR007627">
    <property type="entry name" value="RNA_pol_sigma70_r2"/>
</dbReference>
<dbReference type="PANTHER" id="PTHR43133:SF46">
    <property type="entry name" value="RNA POLYMERASE SIGMA-70 FACTOR ECF SUBFAMILY"/>
    <property type="match status" value="1"/>
</dbReference>
<evidence type="ECO:0000256" key="3">
    <source>
        <dbReference type="ARBA" id="ARBA00023082"/>
    </source>
</evidence>
<dbReference type="Gene3D" id="1.10.10.10">
    <property type="entry name" value="Winged helix-like DNA-binding domain superfamily/Winged helix DNA-binding domain"/>
    <property type="match status" value="1"/>
</dbReference>
<dbReference type="NCBIfam" id="TIGR02937">
    <property type="entry name" value="sigma70-ECF"/>
    <property type="match status" value="1"/>
</dbReference>
<feature type="domain" description="RNA polymerase sigma-70 region 2" evidence="5">
    <location>
        <begin position="29"/>
        <end position="95"/>
    </location>
</feature>
<dbReference type="Pfam" id="PF08281">
    <property type="entry name" value="Sigma70_r4_2"/>
    <property type="match status" value="1"/>
</dbReference>
<evidence type="ECO:0000256" key="1">
    <source>
        <dbReference type="ARBA" id="ARBA00010641"/>
    </source>
</evidence>
<dbReference type="InterPro" id="IPR036388">
    <property type="entry name" value="WH-like_DNA-bd_sf"/>
</dbReference>
<gene>
    <name evidence="7" type="ORF">SAMN05216297_104149</name>
</gene>
<keyword evidence="8" id="KW-1185">Reference proteome</keyword>
<evidence type="ECO:0000313" key="8">
    <source>
        <dbReference type="Proteomes" id="UP000199672"/>
    </source>
</evidence>
<dbReference type="InterPro" id="IPR013249">
    <property type="entry name" value="RNA_pol_sigma70_r4_t2"/>
</dbReference>
<dbReference type="Gene3D" id="1.10.1740.10">
    <property type="match status" value="1"/>
</dbReference>
<dbReference type="Pfam" id="PF04542">
    <property type="entry name" value="Sigma70_r2"/>
    <property type="match status" value="1"/>
</dbReference>
<dbReference type="InterPro" id="IPR039425">
    <property type="entry name" value="RNA_pol_sigma-70-like"/>
</dbReference>
<dbReference type="SUPFAM" id="SSF88946">
    <property type="entry name" value="Sigma2 domain of RNA polymerase sigma factors"/>
    <property type="match status" value="1"/>
</dbReference>
<dbReference type="PANTHER" id="PTHR43133">
    <property type="entry name" value="RNA POLYMERASE ECF-TYPE SIGMA FACTO"/>
    <property type="match status" value="1"/>
</dbReference>
<keyword evidence="2" id="KW-0805">Transcription regulation</keyword>
<dbReference type="GO" id="GO:0006352">
    <property type="term" value="P:DNA-templated transcription initiation"/>
    <property type="evidence" value="ECO:0007669"/>
    <property type="project" value="InterPro"/>
</dbReference>
<keyword evidence="4" id="KW-0804">Transcription</keyword>
<dbReference type="AlphaFoldDB" id="A0A1I1PSZ1"/>
<accession>A0A1I1PSZ1</accession>
<evidence type="ECO:0000259" key="6">
    <source>
        <dbReference type="Pfam" id="PF08281"/>
    </source>
</evidence>
<dbReference type="InterPro" id="IPR013324">
    <property type="entry name" value="RNA_pol_sigma_r3/r4-like"/>
</dbReference>